<dbReference type="PANTHER" id="PTHR30069:SF28">
    <property type="entry name" value="TONB-DEPENDENT RECEPTOR YNCD-RELATED"/>
    <property type="match status" value="1"/>
</dbReference>
<feature type="domain" description="TonB-dependent receptor-like beta-barrel" evidence="10">
    <location>
        <begin position="233"/>
        <end position="602"/>
    </location>
</feature>
<dbReference type="Pfam" id="PF07715">
    <property type="entry name" value="Plug"/>
    <property type="match status" value="1"/>
</dbReference>
<evidence type="ECO:0000256" key="7">
    <source>
        <dbReference type="ARBA" id="ARBA00023237"/>
    </source>
</evidence>
<comment type="subcellular location">
    <subcellularLocation>
        <location evidence="1 8">Cell outer membrane</location>
        <topology evidence="1 8">Multi-pass membrane protein</topology>
    </subcellularLocation>
</comment>
<dbReference type="CDD" id="cd01347">
    <property type="entry name" value="ligand_gated_channel"/>
    <property type="match status" value="1"/>
</dbReference>
<organism evidence="12 13">
    <name type="scientific">Paralimibaculum aggregatum</name>
    <dbReference type="NCBI Taxonomy" id="3036245"/>
    <lineage>
        <taxon>Bacteria</taxon>
        <taxon>Pseudomonadati</taxon>
        <taxon>Pseudomonadota</taxon>
        <taxon>Alphaproteobacteria</taxon>
        <taxon>Rhodobacterales</taxon>
        <taxon>Paracoccaceae</taxon>
        <taxon>Paralimibaculum</taxon>
    </lineage>
</organism>
<proteinExistence type="inferred from homology"/>
<evidence type="ECO:0000259" key="10">
    <source>
        <dbReference type="Pfam" id="PF00593"/>
    </source>
</evidence>
<keyword evidence="12" id="KW-0675">Receptor</keyword>
<name>A0ABQ6LTV3_9RHOB</name>
<keyword evidence="13" id="KW-1185">Reference proteome</keyword>
<dbReference type="Proteomes" id="UP001239909">
    <property type="component" value="Unassembled WGS sequence"/>
</dbReference>
<keyword evidence="6 8" id="KW-0472">Membrane</keyword>
<evidence type="ECO:0000256" key="8">
    <source>
        <dbReference type="PROSITE-ProRule" id="PRU01360"/>
    </source>
</evidence>
<dbReference type="InterPro" id="IPR000531">
    <property type="entry name" value="Beta-barrel_TonB"/>
</dbReference>
<evidence type="ECO:0000256" key="2">
    <source>
        <dbReference type="ARBA" id="ARBA00022448"/>
    </source>
</evidence>
<evidence type="ECO:0000313" key="12">
    <source>
        <dbReference type="EMBL" id="GMG85525.1"/>
    </source>
</evidence>
<dbReference type="PROSITE" id="PS52016">
    <property type="entry name" value="TONB_DEPENDENT_REC_3"/>
    <property type="match status" value="1"/>
</dbReference>
<evidence type="ECO:0000256" key="4">
    <source>
        <dbReference type="ARBA" id="ARBA00022692"/>
    </source>
</evidence>
<dbReference type="InterPro" id="IPR039426">
    <property type="entry name" value="TonB-dep_rcpt-like"/>
</dbReference>
<feature type="domain" description="TonB-dependent receptor plug" evidence="11">
    <location>
        <begin position="62"/>
        <end position="167"/>
    </location>
</feature>
<reference evidence="12 13" key="1">
    <citation type="submission" date="2023-04" db="EMBL/GenBank/DDBJ databases">
        <title>Marinoamorphus aggregata gen. nov., sp. Nov., isolate from tissue of brittle star Ophioplocus japonicus.</title>
        <authorList>
            <person name="Kawano K."/>
            <person name="Sawayama S."/>
            <person name="Nakagawa S."/>
        </authorList>
    </citation>
    <scope>NUCLEOTIDE SEQUENCE [LARGE SCALE GENOMIC DNA]</scope>
    <source>
        <strain evidence="12 13">NKW23</strain>
    </source>
</reference>
<evidence type="ECO:0000256" key="1">
    <source>
        <dbReference type="ARBA" id="ARBA00004571"/>
    </source>
</evidence>
<keyword evidence="3 8" id="KW-1134">Transmembrane beta strand</keyword>
<keyword evidence="2 8" id="KW-0813">Transport</keyword>
<dbReference type="Gene3D" id="2.40.170.20">
    <property type="entry name" value="TonB-dependent receptor, beta-barrel domain"/>
    <property type="match status" value="1"/>
</dbReference>
<evidence type="ECO:0000256" key="9">
    <source>
        <dbReference type="RuleBase" id="RU003357"/>
    </source>
</evidence>
<comment type="caution">
    <text evidence="12">The sequence shown here is derived from an EMBL/GenBank/DDBJ whole genome shotgun (WGS) entry which is preliminary data.</text>
</comment>
<evidence type="ECO:0000256" key="6">
    <source>
        <dbReference type="ARBA" id="ARBA00023136"/>
    </source>
</evidence>
<keyword evidence="4 8" id="KW-0812">Transmembrane</keyword>
<evidence type="ECO:0000256" key="3">
    <source>
        <dbReference type="ARBA" id="ARBA00022452"/>
    </source>
</evidence>
<gene>
    <name evidence="12" type="ORF">LNKW23_47470</name>
</gene>
<evidence type="ECO:0000256" key="5">
    <source>
        <dbReference type="ARBA" id="ARBA00023077"/>
    </source>
</evidence>
<dbReference type="InterPro" id="IPR037066">
    <property type="entry name" value="Plug_dom_sf"/>
</dbReference>
<keyword evidence="5 9" id="KW-0798">TonB box</keyword>
<sequence>MPDLPVRPAFPEGARPASGALLALLLVPAAPLAEERETPAALALPELVVSAPTRTPLQAARSGASVSVLTAAELAAEPQPTLDRVLERLPGFAVASRGVPGSAGEVSVRGFGAEDILLRIDGIEFADPGELRTQPDLGQVLAGDAQRIEAVKGAQSALYGGEAVGGVIDMTTARARGSGFGATGQIETGSFGTVSALASLGMGAAGWDIAVSAQALRTDGYSAARAGSEPDGAANITLAATGSADLTESLTAGAAFRFYDRETDIDRTSRGQVIDAIGDSAASRVVAGRAFLGHRAFDERLTQELAIQQFASRREFDQAVSGFSRYDGGRTKLDYLATFAALPELDLLAGADWTREAVETSDGLDTASHITGGFVQAVWSPLAPLTLTGALRQDQHSDFGGFTTWRATAAWEALPGTVLRAAGGSGFRAPSNRELFTPEGPFGPVGNADLRPEESLTWEAGITQTALDGRLTASATYFGSRTEELIAFVFGTGYAQIPGTTRRQGVEVSLAARPLPWAEIGLDYTFLDTENPDGAPLDYAPRHDLTAALTVRPAESLRLGLRASYLAGVEDDGERLAPFLRLDLTAAWAVTDAVELFARVENALDQDYVRVTGYETPGVAAFAGIRAAF</sequence>
<dbReference type="EMBL" id="BSYI01000072">
    <property type="protein sequence ID" value="GMG85525.1"/>
    <property type="molecule type" value="Genomic_DNA"/>
</dbReference>
<evidence type="ECO:0000259" key="11">
    <source>
        <dbReference type="Pfam" id="PF07715"/>
    </source>
</evidence>
<dbReference type="Pfam" id="PF00593">
    <property type="entry name" value="TonB_dep_Rec_b-barrel"/>
    <property type="match status" value="1"/>
</dbReference>
<dbReference type="RefSeq" id="WP_285674901.1">
    <property type="nucleotide sequence ID" value="NZ_BSYI01000072.1"/>
</dbReference>
<keyword evidence="7 8" id="KW-0998">Cell outer membrane</keyword>
<accession>A0ABQ6LTV3</accession>
<protein>
    <submittedName>
        <fullName evidence="12">TonB-dependent receptor</fullName>
    </submittedName>
</protein>
<dbReference type="SUPFAM" id="SSF56935">
    <property type="entry name" value="Porins"/>
    <property type="match status" value="1"/>
</dbReference>
<dbReference type="InterPro" id="IPR036942">
    <property type="entry name" value="Beta-barrel_TonB_sf"/>
</dbReference>
<evidence type="ECO:0000313" key="13">
    <source>
        <dbReference type="Proteomes" id="UP001239909"/>
    </source>
</evidence>
<dbReference type="PANTHER" id="PTHR30069">
    <property type="entry name" value="TONB-DEPENDENT OUTER MEMBRANE RECEPTOR"/>
    <property type="match status" value="1"/>
</dbReference>
<dbReference type="Gene3D" id="2.170.130.10">
    <property type="entry name" value="TonB-dependent receptor, plug domain"/>
    <property type="match status" value="1"/>
</dbReference>
<dbReference type="InterPro" id="IPR012910">
    <property type="entry name" value="Plug_dom"/>
</dbReference>
<comment type="similarity">
    <text evidence="8 9">Belongs to the TonB-dependent receptor family.</text>
</comment>